<dbReference type="CDD" id="cd01335">
    <property type="entry name" value="Radical_SAM"/>
    <property type="match status" value="1"/>
</dbReference>
<dbReference type="OrthoDB" id="9810775at2"/>
<reference evidence="7 8" key="1">
    <citation type="submission" date="2016-10" db="EMBL/GenBank/DDBJ databases">
        <authorList>
            <person name="de Groot N.N."/>
        </authorList>
    </citation>
    <scope>NUCLEOTIDE SEQUENCE [LARGE SCALE GENOMIC DNA]</scope>
    <source>
        <strain evidence="7 8">DSM 23413</strain>
    </source>
</reference>
<evidence type="ECO:0000259" key="6">
    <source>
        <dbReference type="Pfam" id="PF04055"/>
    </source>
</evidence>
<feature type="domain" description="Radical SAM core" evidence="6">
    <location>
        <begin position="40"/>
        <end position="186"/>
    </location>
</feature>
<protein>
    <submittedName>
        <fullName evidence="7">4Fe-4S single cluster domain-containing protein</fullName>
    </submittedName>
</protein>
<sequence length="317" mass="34975">MRDLVNSDANMGKFCDRHVTADGKVRASVALTHPETLWFNTGTLCNITCAHCYIDSSPTNDALVYLSRAEVVSYLDQIAERGWPVREIGFTGGEPFMNPEIIGMARAALERGHEVLILTNAMRPMMRPRVRAGLEELHRAFGDRLTLRVSLDHYSAARHDEERGAGSFARTLAGMRWLRDAGIRMTVAGRTLWDEDEAQARAGYATLYRAERFAIDADDPAQTVLFPEMDATAEVPEITTECWSILGKSPDEVMCSSSRMVVKRKGAARPVVLACTLLPYDAQFEMGQTLAEAEAPVHLNHPHCARFCVLGGASCSA</sequence>
<dbReference type="InterPro" id="IPR058240">
    <property type="entry name" value="rSAM_sf"/>
</dbReference>
<dbReference type="SFLD" id="SFLDG01067">
    <property type="entry name" value="SPASM/twitch_domain_containing"/>
    <property type="match status" value="1"/>
</dbReference>
<dbReference type="EMBL" id="FNVD01000001">
    <property type="protein sequence ID" value="SEF43174.1"/>
    <property type="molecule type" value="Genomic_DNA"/>
</dbReference>
<evidence type="ECO:0000256" key="4">
    <source>
        <dbReference type="ARBA" id="ARBA00023004"/>
    </source>
</evidence>
<dbReference type="GO" id="GO:0051536">
    <property type="term" value="F:iron-sulfur cluster binding"/>
    <property type="evidence" value="ECO:0007669"/>
    <property type="project" value="UniProtKB-KW"/>
</dbReference>
<organism evidence="7 8">
    <name type="scientific">Jhaorihella thermophila</name>
    <dbReference type="NCBI Taxonomy" id="488547"/>
    <lineage>
        <taxon>Bacteria</taxon>
        <taxon>Pseudomonadati</taxon>
        <taxon>Pseudomonadota</taxon>
        <taxon>Alphaproteobacteria</taxon>
        <taxon>Rhodobacterales</taxon>
        <taxon>Paracoccaceae</taxon>
        <taxon>Jhaorihella</taxon>
    </lineage>
</organism>
<comment type="cofactor">
    <cofactor evidence="1">
        <name>[4Fe-4S] cluster</name>
        <dbReference type="ChEBI" id="CHEBI:49883"/>
    </cofactor>
</comment>
<dbReference type="SUPFAM" id="SSF102114">
    <property type="entry name" value="Radical SAM enzymes"/>
    <property type="match status" value="1"/>
</dbReference>
<keyword evidence="8" id="KW-1185">Reference proteome</keyword>
<dbReference type="RefSeq" id="WP_104006271.1">
    <property type="nucleotide sequence ID" value="NZ_FNVD01000001.1"/>
</dbReference>
<dbReference type="Gene3D" id="3.20.20.70">
    <property type="entry name" value="Aldolase class I"/>
    <property type="match status" value="1"/>
</dbReference>
<dbReference type="GO" id="GO:0003824">
    <property type="term" value="F:catalytic activity"/>
    <property type="evidence" value="ECO:0007669"/>
    <property type="project" value="InterPro"/>
</dbReference>
<gene>
    <name evidence="7" type="ORF">SAMN05421751_101231</name>
</gene>
<keyword evidence="5" id="KW-0411">Iron-sulfur</keyword>
<dbReference type="InterPro" id="IPR013785">
    <property type="entry name" value="Aldolase_TIM"/>
</dbReference>
<dbReference type="InterPro" id="IPR050377">
    <property type="entry name" value="Radical_SAM_PqqE_MftC-like"/>
</dbReference>
<dbReference type="PANTHER" id="PTHR11228:SF7">
    <property type="entry name" value="PQQA PEPTIDE CYCLASE"/>
    <property type="match status" value="1"/>
</dbReference>
<dbReference type="PANTHER" id="PTHR11228">
    <property type="entry name" value="RADICAL SAM DOMAIN PROTEIN"/>
    <property type="match status" value="1"/>
</dbReference>
<proteinExistence type="predicted"/>
<evidence type="ECO:0000256" key="1">
    <source>
        <dbReference type="ARBA" id="ARBA00001966"/>
    </source>
</evidence>
<keyword evidence="3" id="KW-0479">Metal-binding</keyword>
<name>A0A1H5RYG7_9RHOB</name>
<dbReference type="AlphaFoldDB" id="A0A1H5RYG7"/>
<evidence type="ECO:0000256" key="5">
    <source>
        <dbReference type="ARBA" id="ARBA00023014"/>
    </source>
</evidence>
<accession>A0A1H5RYG7</accession>
<keyword evidence="4" id="KW-0408">Iron</keyword>
<keyword evidence="2" id="KW-0949">S-adenosyl-L-methionine</keyword>
<dbReference type="SFLD" id="SFLDS00029">
    <property type="entry name" value="Radical_SAM"/>
    <property type="match status" value="1"/>
</dbReference>
<dbReference type="InterPro" id="IPR007197">
    <property type="entry name" value="rSAM"/>
</dbReference>
<evidence type="ECO:0000256" key="3">
    <source>
        <dbReference type="ARBA" id="ARBA00022723"/>
    </source>
</evidence>
<dbReference type="Pfam" id="PF04055">
    <property type="entry name" value="Radical_SAM"/>
    <property type="match status" value="1"/>
</dbReference>
<evidence type="ECO:0000313" key="8">
    <source>
        <dbReference type="Proteomes" id="UP000236742"/>
    </source>
</evidence>
<dbReference type="Proteomes" id="UP000236742">
    <property type="component" value="Unassembled WGS sequence"/>
</dbReference>
<evidence type="ECO:0000313" key="7">
    <source>
        <dbReference type="EMBL" id="SEF43174.1"/>
    </source>
</evidence>
<evidence type="ECO:0000256" key="2">
    <source>
        <dbReference type="ARBA" id="ARBA00022691"/>
    </source>
</evidence>
<dbReference type="GO" id="GO:0046872">
    <property type="term" value="F:metal ion binding"/>
    <property type="evidence" value="ECO:0007669"/>
    <property type="project" value="UniProtKB-KW"/>
</dbReference>